<evidence type="ECO:0000313" key="18">
    <source>
        <dbReference type="EMBL" id="KAK7612370.1"/>
    </source>
</evidence>
<evidence type="ECO:0000256" key="11">
    <source>
        <dbReference type="ARBA" id="ARBA00022843"/>
    </source>
</evidence>
<feature type="compositionally biased region" description="Basic and acidic residues" evidence="16">
    <location>
        <begin position="109"/>
        <end position="124"/>
    </location>
</feature>
<name>A0ABR1NDL5_9PEZI</name>
<reference evidence="18 19" key="1">
    <citation type="submission" date="2024-04" db="EMBL/GenBank/DDBJ databases">
        <title>Phyllosticta paracitricarpa is synonymous to the EU quarantine fungus P. citricarpa based on phylogenomic analyses.</title>
        <authorList>
            <consortium name="Lawrence Berkeley National Laboratory"/>
            <person name="Van ingen-buijs V.A."/>
            <person name="Van westerhoven A.C."/>
            <person name="Haridas S."/>
            <person name="Skiadas P."/>
            <person name="Martin F."/>
            <person name="Groenewald J.Z."/>
            <person name="Crous P.W."/>
            <person name="Seidl M.F."/>
        </authorList>
    </citation>
    <scope>NUCLEOTIDE SEQUENCE [LARGE SCALE GENOMIC DNA]</scope>
    <source>
        <strain evidence="18 19">CBS 141358</strain>
    </source>
</reference>
<evidence type="ECO:0000256" key="5">
    <source>
        <dbReference type="ARBA" id="ARBA00020536"/>
    </source>
</evidence>
<keyword evidence="10" id="KW-0833">Ubl conjugation pathway</keyword>
<feature type="region of interest" description="Disordered" evidence="16">
    <location>
        <begin position="441"/>
        <end position="585"/>
    </location>
</feature>
<dbReference type="InterPro" id="IPR041803">
    <property type="entry name" value="DEF1_CUE"/>
</dbReference>
<feature type="compositionally biased region" description="Low complexity" evidence="16">
    <location>
        <begin position="846"/>
        <end position="860"/>
    </location>
</feature>
<feature type="compositionally biased region" description="Basic and acidic residues" evidence="16">
    <location>
        <begin position="670"/>
        <end position="679"/>
    </location>
</feature>
<dbReference type="PANTHER" id="PTHR16308:SF13">
    <property type="entry name" value="PROTEIN LINGERER"/>
    <property type="match status" value="1"/>
</dbReference>
<feature type="compositionally biased region" description="Low complexity" evidence="16">
    <location>
        <begin position="359"/>
        <end position="373"/>
    </location>
</feature>
<evidence type="ECO:0000256" key="15">
    <source>
        <dbReference type="ARBA" id="ARBA00023242"/>
    </source>
</evidence>
<evidence type="ECO:0000256" key="6">
    <source>
        <dbReference type="ARBA" id="ARBA00022454"/>
    </source>
</evidence>
<feature type="compositionally biased region" description="Pro residues" evidence="16">
    <location>
        <begin position="476"/>
        <end position="486"/>
    </location>
</feature>
<dbReference type="InterPro" id="IPR051833">
    <property type="entry name" value="TC-DDR_regulator"/>
</dbReference>
<keyword evidence="8" id="KW-0597">Phosphoprotein</keyword>
<evidence type="ECO:0000256" key="4">
    <source>
        <dbReference type="ARBA" id="ARBA00005491"/>
    </source>
</evidence>
<sequence>MSDVQSRSAAPRGRSSARGGRGGYSSRGPRTHKQVNGSHKSASSIDASTEEGELGQMKQQYATQLATIKETFPDWTDLDLLLALQESDGDLNVASEKILEGQVSQFAEVPKKNDRSRSKVKETAPSHTDSAAATSGATRGRGRFEGTRGGRGRGTERGRGGFRGGRGGAHAANGARAGGAVSVPTTESDAWDNKQLDTSTAGAWDTPAQADSGNGENNWDKTGTTEATPAPASDAVKSSIITEAPKKTWASMFAKPKPAPAPPKPAAAAPPPEPAPPAPPADVETNKQIEAAVQSEELPIPPTADEAPASEPQAAAPEPPKAVPEVQEATPAQLAPSKDELTEENLENLPNAAEPPPTGTAASTIASGASTIGVATPLPVSQRTTPAARPGLGGFATTAQKATAATPRTGSYQRKVMEQQEAVVMPGNHAVDRAAVQFGSMGLNGDASLDVDEDREEAETRAQPPQHSPTQQPKASLPPAPRPPVHNEPQVQESVPTPKPAPGLPPVAQHQPIPQQQSPAITNQTAQQFNQFGRFGQNIPTEPAAQKPYDPFAAPVSQPTQFDSFPSHSQGLQHSQAPSTLGGFSTAPNDYSSYYTSENQRNAYQNYYGSAYGQQAGAAQQDVDSQPKPAAFGQTAESAFPTTQPQQVGTFPSKRTWVYEPTRVAPRRHLPSEESRDGPWSRGGHANSGRRRPRPSLRPLSSITNLVPSNTTQQTQTRYGDAQNSGQNTPAPSIAAQHHPAAQSQHMHQPHGQAGHGAFPYGNPYYSSPYYSAYINQYSGGYGQQGYGAPFGKGMYGQPHHGYGMSPQTTYDAHASSPANVGGFGASTMHGRESALGGGLGDYRASSTQPTQTQQHTASSGAFGGMPDVFGRSQGMFPGQAQPYGQQATASQGANEDSLKPFGDKSGSGPSPSALGQPGRPGSATNSVGQSAQSGLPPPQSHQGFGYPGSGYGLGGLGGHQAGQSHGGGYGGYGAGFGSYGNYGRGGGWGGNYGGH</sequence>
<feature type="compositionally biased region" description="Polar residues" evidence="16">
    <location>
        <begin position="512"/>
        <end position="526"/>
    </location>
</feature>
<evidence type="ECO:0000256" key="1">
    <source>
        <dbReference type="ARBA" id="ARBA00004123"/>
    </source>
</evidence>
<evidence type="ECO:0000256" key="16">
    <source>
        <dbReference type="SAM" id="MobiDB-lite"/>
    </source>
</evidence>
<keyword evidence="9" id="KW-0227">DNA damage</keyword>
<keyword evidence="14" id="KW-0234">DNA repair</keyword>
<dbReference type="EMBL" id="JBBPBF010000010">
    <property type="protein sequence ID" value="KAK7612370.1"/>
    <property type="molecule type" value="Genomic_DNA"/>
</dbReference>
<feature type="compositionally biased region" description="Low complexity" evidence="16">
    <location>
        <begin position="169"/>
        <end position="180"/>
    </location>
</feature>
<feature type="compositionally biased region" description="Low complexity" evidence="16">
    <location>
        <begin position="1"/>
        <end position="18"/>
    </location>
</feature>
<keyword evidence="12" id="KW-0779">Telomere</keyword>
<feature type="compositionally biased region" description="Low complexity" evidence="16">
    <location>
        <begin position="527"/>
        <end position="538"/>
    </location>
</feature>
<feature type="compositionally biased region" description="Polar residues" evidence="16">
    <location>
        <begin position="703"/>
        <end position="729"/>
    </location>
</feature>
<feature type="compositionally biased region" description="Polar residues" evidence="16">
    <location>
        <begin position="463"/>
        <end position="472"/>
    </location>
</feature>
<evidence type="ECO:0000256" key="3">
    <source>
        <dbReference type="ARBA" id="ARBA00004574"/>
    </source>
</evidence>
<accession>A0ABR1NDL5</accession>
<evidence type="ECO:0000256" key="13">
    <source>
        <dbReference type="ARBA" id="ARBA00023125"/>
    </source>
</evidence>
<feature type="compositionally biased region" description="Polar residues" evidence="16">
    <location>
        <begin position="557"/>
        <end position="585"/>
    </location>
</feature>
<protein>
    <recommendedName>
        <fullName evidence="5">RNA polymerase II degradation factor 1</fullName>
    </recommendedName>
</protein>
<evidence type="ECO:0000313" key="19">
    <source>
        <dbReference type="Proteomes" id="UP001367316"/>
    </source>
</evidence>
<feature type="compositionally biased region" description="Low complexity" evidence="16">
    <location>
        <begin position="730"/>
        <end position="751"/>
    </location>
</feature>
<dbReference type="Proteomes" id="UP001367316">
    <property type="component" value="Unassembled WGS sequence"/>
</dbReference>
<evidence type="ECO:0000259" key="17">
    <source>
        <dbReference type="PROSITE" id="PS51140"/>
    </source>
</evidence>
<feature type="region of interest" description="Disordered" evidence="16">
    <location>
        <begin position="662"/>
        <end position="753"/>
    </location>
</feature>
<feature type="compositionally biased region" description="Basic and acidic residues" evidence="16">
    <location>
        <begin position="142"/>
        <end position="159"/>
    </location>
</feature>
<dbReference type="Pfam" id="PF02845">
    <property type="entry name" value="CUE"/>
    <property type="match status" value="1"/>
</dbReference>
<feature type="compositionally biased region" description="Pro residues" evidence="16">
    <location>
        <begin position="257"/>
        <end position="280"/>
    </location>
</feature>
<evidence type="ECO:0000256" key="9">
    <source>
        <dbReference type="ARBA" id="ARBA00022763"/>
    </source>
</evidence>
<feature type="domain" description="CUE" evidence="17">
    <location>
        <begin position="60"/>
        <end position="103"/>
    </location>
</feature>
<dbReference type="CDD" id="cd14368">
    <property type="entry name" value="CUE_DEF1_like"/>
    <property type="match status" value="1"/>
</dbReference>
<comment type="similarity">
    <text evidence="4">Belongs to the DEF1 family.</text>
</comment>
<dbReference type="PANTHER" id="PTHR16308">
    <property type="entry name" value="UBIQUITIN ASSOCIATED PROTEIN 2-LIKE/LINGERER"/>
    <property type="match status" value="1"/>
</dbReference>
<evidence type="ECO:0000256" key="2">
    <source>
        <dbReference type="ARBA" id="ARBA00004496"/>
    </source>
</evidence>
<feature type="compositionally biased region" description="Polar residues" evidence="16">
    <location>
        <begin position="883"/>
        <end position="895"/>
    </location>
</feature>
<keyword evidence="6" id="KW-0158">Chromosome</keyword>
<evidence type="ECO:0000256" key="10">
    <source>
        <dbReference type="ARBA" id="ARBA00022786"/>
    </source>
</evidence>
<organism evidence="18 19">
    <name type="scientific">Phyllosticta paracitricarpa</name>
    <dbReference type="NCBI Taxonomy" id="2016321"/>
    <lineage>
        <taxon>Eukaryota</taxon>
        <taxon>Fungi</taxon>
        <taxon>Dikarya</taxon>
        <taxon>Ascomycota</taxon>
        <taxon>Pezizomycotina</taxon>
        <taxon>Dothideomycetes</taxon>
        <taxon>Dothideomycetes incertae sedis</taxon>
        <taxon>Botryosphaeriales</taxon>
        <taxon>Phyllostictaceae</taxon>
        <taxon>Phyllosticta</taxon>
    </lineage>
</organism>
<feature type="region of interest" description="Disordered" evidence="16">
    <location>
        <begin position="822"/>
        <end position="949"/>
    </location>
</feature>
<proteinExistence type="inferred from homology"/>
<feature type="region of interest" description="Disordered" evidence="16">
    <location>
        <begin position="107"/>
        <end position="414"/>
    </location>
</feature>
<evidence type="ECO:0000256" key="14">
    <source>
        <dbReference type="ARBA" id="ARBA00023204"/>
    </source>
</evidence>
<dbReference type="InterPro" id="IPR003892">
    <property type="entry name" value="CUE"/>
</dbReference>
<feature type="compositionally biased region" description="Low complexity" evidence="16">
    <location>
        <begin position="126"/>
        <end position="138"/>
    </location>
</feature>
<comment type="caution">
    <text evidence="18">The sequence shown here is derived from an EMBL/GenBank/DDBJ whole genome shotgun (WGS) entry which is preliminary data.</text>
</comment>
<comment type="subcellular location">
    <subcellularLocation>
        <location evidence="3">Chromosome</location>
        <location evidence="3">Telomere</location>
    </subcellularLocation>
    <subcellularLocation>
        <location evidence="2">Cytoplasm</location>
    </subcellularLocation>
    <subcellularLocation>
        <location evidence="1">Nucleus</location>
    </subcellularLocation>
</comment>
<gene>
    <name evidence="18" type="ORF">JOL62DRAFT_617804</name>
</gene>
<keyword evidence="15" id="KW-0539">Nucleus</keyword>
<evidence type="ECO:0000256" key="8">
    <source>
        <dbReference type="ARBA" id="ARBA00022553"/>
    </source>
</evidence>
<feature type="compositionally biased region" description="Low complexity" evidence="16">
    <location>
        <begin position="396"/>
        <end position="409"/>
    </location>
</feature>
<evidence type="ECO:0000256" key="7">
    <source>
        <dbReference type="ARBA" id="ARBA00022490"/>
    </source>
</evidence>
<keyword evidence="19" id="KW-1185">Reference proteome</keyword>
<feature type="region of interest" description="Disordered" evidence="16">
    <location>
        <begin position="1"/>
        <end position="56"/>
    </location>
</feature>
<keyword evidence="11" id="KW-0832">Ubl conjugation</keyword>
<evidence type="ECO:0000256" key="12">
    <source>
        <dbReference type="ARBA" id="ARBA00022895"/>
    </source>
</evidence>
<feature type="compositionally biased region" description="Polar residues" evidence="16">
    <location>
        <begin position="923"/>
        <end position="934"/>
    </location>
</feature>
<feature type="compositionally biased region" description="Polar residues" evidence="16">
    <location>
        <begin position="34"/>
        <end position="47"/>
    </location>
</feature>
<keyword evidence="13" id="KW-0238">DNA-binding</keyword>
<dbReference type="PROSITE" id="PS51140">
    <property type="entry name" value="CUE"/>
    <property type="match status" value="1"/>
</dbReference>
<feature type="compositionally biased region" description="Low complexity" evidence="16">
    <location>
        <begin position="304"/>
        <end position="316"/>
    </location>
</feature>
<keyword evidence="7" id="KW-0963">Cytoplasm</keyword>
<feature type="compositionally biased region" description="Polar residues" evidence="16">
    <location>
        <begin position="209"/>
        <end position="227"/>
    </location>
</feature>